<evidence type="ECO:0000313" key="1">
    <source>
        <dbReference type="EMBL" id="MBA0828684.1"/>
    </source>
</evidence>
<feature type="non-terminal residue" evidence="1">
    <location>
        <position position="107"/>
    </location>
</feature>
<gene>
    <name evidence="1" type="ORF">Goarm_013329</name>
</gene>
<dbReference type="Proteomes" id="UP000593575">
    <property type="component" value="Unassembled WGS sequence"/>
</dbReference>
<dbReference type="AlphaFoldDB" id="A0A7J9J4A5"/>
<dbReference type="EMBL" id="JABFAE010000005">
    <property type="protein sequence ID" value="MBA0828684.1"/>
    <property type="molecule type" value="Genomic_DNA"/>
</dbReference>
<comment type="caution">
    <text evidence="1">The sequence shown here is derived from an EMBL/GenBank/DDBJ whole genome shotgun (WGS) entry which is preliminary data.</text>
</comment>
<reference evidence="1 2" key="1">
    <citation type="journal article" date="2019" name="Genome Biol. Evol.">
        <title>Insights into the evolution of the New World diploid cottons (Gossypium, subgenus Houzingenia) based on genome sequencing.</title>
        <authorList>
            <person name="Grover C.E."/>
            <person name="Arick M.A. 2nd"/>
            <person name="Thrash A."/>
            <person name="Conover J.L."/>
            <person name="Sanders W.S."/>
            <person name="Peterson D.G."/>
            <person name="Frelichowski J.E."/>
            <person name="Scheffler J.A."/>
            <person name="Scheffler B.E."/>
            <person name="Wendel J.F."/>
        </authorList>
    </citation>
    <scope>NUCLEOTIDE SEQUENCE [LARGE SCALE GENOMIC DNA]</scope>
    <source>
        <strain evidence="1">6</strain>
        <tissue evidence="1">Leaf</tissue>
    </source>
</reference>
<evidence type="ECO:0000313" key="2">
    <source>
        <dbReference type="Proteomes" id="UP000593575"/>
    </source>
</evidence>
<protein>
    <submittedName>
        <fullName evidence="1">Uncharacterized protein</fullName>
    </submittedName>
</protein>
<name>A0A7J9J4A5_9ROSI</name>
<accession>A0A7J9J4A5</accession>
<proteinExistence type="predicted"/>
<keyword evidence="2" id="KW-1185">Reference proteome</keyword>
<sequence>DFLRKGYAGVLVRGDQISVWTDAWILGVVDHKSAPFVRKMWKEYYVYPSQLINMKTGWYGAEKPQETIQGIKNKPPVRRIGIERWRPPELMHVKINFDAAYQQQNKK</sequence>
<organism evidence="1 2">
    <name type="scientific">Gossypium armourianum</name>
    <dbReference type="NCBI Taxonomy" id="34283"/>
    <lineage>
        <taxon>Eukaryota</taxon>
        <taxon>Viridiplantae</taxon>
        <taxon>Streptophyta</taxon>
        <taxon>Embryophyta</taxon>
        <taxon>Tracheophyta</taxon>
        <taxon>Spermatophyta</taxon>
        <taxon>Magnoliopsida</taxon>
        <taxon>eudicotyledons</taxon>
        <taxon>Gunneridae</taxon>
        <taxon>Pentapetalae</taxon>
        <taxon>rosids</taxon>
        <taxon>malvids</taxon>
        <taxon>Malvales</taxon>
        <taxon>Malvaceae</taxon>
        <taxon>Malvoideae</taxon>
        <taxon>Gossypium</taxon>
    </lineage>
</organism>